<dbReference type="OrthoDB" id="9800132at2"/>
<dbReference type="STRING" id="1246626.BleG1_1374"/>
<evidence type="ECO:0000313" key="12">
    <source>
        <dbReference type="Proteomes" id="UP000027142"/>
    </source>
</evidence>
<name>A0A060LUV4_9BACI</name>
<dbReference type="EMBL" id="CP003923">
    <property type="protein sequence ID" value="AIC93957.1"/>
    <property type="molecule type" value="Genomic_DNA"/>
</dbReference>
<evidence type="ECO:0000256" key="3">
    <source>
        <dbReference type="ARBA" id="ARBA00022448"/>
    </source>
</evidence>
<dbReference type="Pfam" id="PF02699">
    <property type="entry name" value="YajC"/>
    <property type="match status" value="1"/>
</dbReference>
<evidence type="ECO:0000256" key="10">
    <source>
        <dbReference type="SAM" id="Phobius"/>
    </source>
</evidence>
<dbReference type="KEGG" id="ble:BleG1_1374"/>
<gene>
    <name evidence="11" type="ORF">BleG1_1374</name>
</gene>
<comment type="subcellular location">
    <subcellularLocation>
        <location evidence="1">Cell membrane</location>
        <topology evidence="1">Single-pass membrane protein</topology>
    </subcellularLocation>
</comment>
<dbReference type="SMART" id="SM01323">
    <property type="entry name" value="YajC"/>
    <property type="match status" value="1"/>
</dbReference>
<evidence type="ECO:0000313" key="11">
    <source>
        <dbReference type="EMBL" id="AIC93957.1"/>
    </source>
</evidence>
<feature type="transmembrane region" description="Helical" evidence="10">
    <location>
        <begin position="6"/>
        <end position="25"/>
    </location>
</feature>
<keyword evidence="9 10" id="KW-0472">Membrane</keyword>
<keyword evidence="12" id="KW-1185">Reference proteome</keyword>
<dbReference type="HOGENOM" id="CLU_116157_5_2_9"/>
<keyword evidence="7 10" id="KW-1133">Transmembrane helix</keyword>
<keyword evidence="4" id="KW-1003">Cell membrane</keyword>
<proteinExistence type="inferred from homology"/>
<accession>A0A060LUV4</accession>
<dbReference type="AlphaFoldDB" id="A0A060LUV4"/>
<keyword evidence="3" id="KW-0813">Transport</keyword>
<dbReference type="PRINTS" id="PR01853">
    <property type="entry name" value="YAJCTRNLCASE"/>
</dbReference>
<reference evidence="11 12" key="1">
    <citation type="journal article" date="2014" name="Gene">
        <title>A comparative genomic analysis of the alkalitolerant soil bacterium Bacillus lehensis G1.</title>
        <authorList>
            <person name="Noor Y.M."/>
            <person name="Samsulrizal N.H."/>
            <person name="Jema'on N.A."/>
            <person name="Low K.O."/>
            <person name="Ramli A.N."/>
            <person name="Alias N.I."/>
            <person name="Damis S.I."/>
            <person name="Fuzi S.F."/>
            <person name="Isa M.N."/>
            <person name="Murad A.M."/>
            <person name="Raih M.F."/>
            <person name="Bakar F.D."/>
            <person name="Najimudin N."/>
            <person name="Mahadi N.M."/>
            <person name="Illias R.M."/>
        </authorList>
    </citation>
    <scope>NUCLEOTIDE SEQUENCE [LARGE SCALE GENOMIC DNA]</scope>
    <source>
        <strain evidence="11 12">G1</strain>
    </source>
</reference>
<evidence type="ECO:0000256" key="9">
    <source>
        <dbReference type="ARBA" id="ARBA00023136"/>
    </source>
</evidence>
<evidence type="ECO:0000256" key="1">
    <source>
        <dbReference type="ARBA" id="ARBA00004162"/>
    </source>
</evidence>
<comment type="similarity">
    <text evidence="2">Belongs to the YajC family.</text>
</comment>
<evidence type="ECO:0000256" key="4">
    <source>
        <dbReference type="ARBA" id="ARBA00022475"/>
    </source>
</evidence>
<dbReference type="eggNOG" id="COG1862">
    <property type="taxonomic scope" value="Bacteria"/>
</dbReference>
<dbReference type="GO" id="GO:0005886">
    <property type="term" value="C:plasma membrane"/>
    <property type="evidence" value="ECO:0007669"/>
    <property type="project" value="UniProtKB-SubCell"/>
</dbReference>
<organism evidence="11 12">
    <name type="scientific">Shouchella lehensis G1</name>
    <dbReference type="NCBI Taxonomy" id="1246626"/>
    <lineage>
        <taxon>Bacteria</taxon>
        <taxon>Bacillati</taxon>
        <taxon>Bacillota</taxon>
        <taxon>Bacilli</taxon>
        <taxon>Bacillales</taxon>
        <taxon>Bacillaceae</taxon>
        <taxon>Shouchella</taxon>
    </lineage>
</organism>
<dbReference type="PANTHER" id="PTHR33909:SF1">
    <property type="entry name" value="SEC TRANSLOCON ACCESSORY COMPLEX SUBUNIT YAJC"/>
    <property type="match status" value="1"/>
</dbReference>
<keyword evidence="6" id="KW-0653">Protein transport</keyword>
<keyword evidence="8" id="KW-0811">Translocation</keyword>
<keyword evidence="5 10" id="KW-0812">Transmembrane</keyword>
<evidence type="ECO:0000256" key="7">
    <source>
        <dbReference type="ARBA" id="ARBA00022989"/>
    </source>
</evidence>
<dbReference type="Proteomes" id="UP000027142">
    <property type="component" value="Chromosome"/>
</dbReference>
<evidence type="ECO:0000256" key="8">
    <source>
        <dbReference type="ARBA" id="ARBA00023010"/>
    </source>
</evidence>
<dbReference type="NCBIfam" id="TIGR00739">
    <property type="entry name" value="yajC"/>
    <property type="match status" value="1"/>
</dbReference>
<evidence type="ECO:0000256" key="2">
    <source>
        <dbReference type="ARBA" id="ARBA00006742"/>
    </source>
</evidence>
<dbReference type="RefSeq" id="WP_035398832.1">
    <property type="nucleotide sequence ID" value="NZ_CP003923.1"/>
</dbReference>
<evidence type="ECO:0000256" key="6">
    <source>
        <dbReference type="ARBA" id="ARBA00022927"/>
    </source>
</evidence>
<dbReference type="PANTHER" id="PTHR33909">
    <property type="entry name" value="SEC TRANSLOCON ACCESSORY COMPLEX SUBUNIT YAJC"/>
    <property type="match status" value="1"/>
</dbReference>
<sequence>MNEGASLLLTMLPFIGIIVLFYFLLIRPQQKQQKKVREMHAALQRGDKIITIGGLHGVIDSIDETVVVLLVNDNRKLTYDRSAIREVVQSD</sequence>
<dbReference type="InterPro" id="IPR003849">
    <property type="entry name" value="Preprotein_translocase_YajC"/>
</dbReference>
<protein>
    <submittedName>
        <fullName evidence="11">Preprotein translocase YajC</fullName>
    </submittedName>
</protein>
<evidence type="ECO:0000256" key="5">
    <source>
        <dbReference type="ARBA" id="ARBA00022692"/>
    </source>
</evidence>
<dbReference type="GO" id="GO:0015031">
    <property type="term" value="P:protein transport"/>
    <property type="evidence" value="ECO:0007669"/>
    <property type="project" value="UniProtKB-KW"/>
</dbReference>
<dbReference type="PATRIC" id="fig|1246626.3.peg.1363"/>